<protein>
    <recommendedName>
        <fullName evidence="5">Mannosylglycerate hydrolase MGH1-like glycoside hydrolase domain-containing protein</fullName>
    </recommendedName>
</protein>
<reference evidence="6 7" key="1">
    <citation type="submission" date="2021-04" db="EMBL/GenBank/DDBJ databases">
        <title>Chitinophaga sp. nov., isolated from the rhizosphere soil.</title>
        <authorList>
            <person name="He S."/>
        </authorList>
    </citation>
    <scope>NUCLEOTIDE SEQUENCE [LARGE SCALE GENOMIC DNA]</scope>
    <source>
        <strain evidence="6 7">2R12</strain>
    </source>
</reference>
<feature type="chain" id="PRO_5047053851" description="Mannosylglycerate hydrolase MGH1-like glycoside hydrolase domain-containing protein" evidence="4">
    <location>
        <begin position="22"/>
        <end position="921"/>
    </location>
</feature>
<dbReference type="SUPFAM" id="SSF48208">
    <property type="entry name" value="Six-hairpin glycosidases"/>
    <property type="match status" value="1"/>
</dbReference>
<dbReference type="InterPro" id="IPR008928">
    <property type="entry name" value="6-hairpin_glycosidase_sf"/>
</dbReference>
<dbReference type="InterPro" id="IPR054491">
    <property type="entry name" value="MGH1-like_GH"/>
</dbReference>
<feature type="domain" description="Mannosylglycerate hydrolase MGH1-like glycoside hydrolase" evidence="5">
    <location>
        <begin position="491"/>
        <end position="812"/>
    </location>
</feature>
<dbReference type="PANTHER" id="PTHR10412">
    <property type="entry name" value="MANNOSYL-OLIGOSACCHARIDE GLUCOSIDASE"/>
    <property type="match status" value="1"/>
</dbReference>
<keyword evidence="4" id="KW-0732">Signal</keyword>
<dbReference type="Gene3D" id="1.50.10.10">
    <property type="match status" value="1"/>
</dbReference>
<evidence type="ECO:0000259" key="5">
    <source>
        <dbReference type="Pfam" id="PF22422"/>
    </source>
</evidence>
<feature type="signal peptide" evidence="4">
    <location>
        <begin position="1"/>
        <end position="21"/>
    </location>
</feature>
<keyword evidence="3" id="KW-0326">Glycosidase</keyword>
<evidence type="ECO:0000313" key="7">
    <source>
        <dbReference type="Proteomes" id="UP000676386"/>
    </source>
</evidence>
<evidence type="ECO:0000256" key="3">
    <source>
        <dbReference type="ARBA" id="ARBA00023295"/>
    </source>
</evidence>
<evidence type="ECO:0000256" key="1">
    <source>
        <dbReference type="ARBA" id="ARBA00010833"/>
    </source>
</evidence>
<comment type="caution">
    <text evidence="6">The sequence shown here is derived from an EMBL/GenBank/DDBJ whole genome shotgun (WGS) entry which is preliminary data.</text>
</comment>
<comment type="similarity">
    <text evidence="1">Belongs to the glycosyl hydrolase 63 family.</text>
</comment>
<dbReference type="InterPro" id="IPR004888">
    <property type="entry name" value="Glycoside_hydrolase_63"/>
</dbReference>
<accession>A0ABS5JCJ7</accession>
<dbReference type="EMBL" id="JAGTXB010000033">
    <property type="protein sequence ID" value="MBS0032342.1"/>
    <property type="molecule type" value="Genomic_DNA"/>
</dbReference>
<dbReference type="RefSeq" id="WP_211977497.1">
    <property type="nucleotide sequence ID" value="NZ_CBFHAM010000060.1"/>
</dbReference>
<evidence type="ECO:0000256" key="2">
    <source>
        <dbReference type="ARBA" id="ARBA00022801"/>
    </source>
</evidence>
<keyword evidence="7" id="KW-1185">Reference proteome</keyword>
<proteinExistence type="inferred from homology"/>
<evidence type="ECO:0000313" key="6">
    <source>
        <dbReference type="EMBL" id="MBS0032342.1"/>
    </source>
</evidence>
<evidence type="ECO:0000256" key="4">
    <source>
        <dbReference type="SAM" id="SignalP"/>
    </source>
</evidence>
<gene>
    <name evidence="6" type="ORF">KE626_33735</name>
</gene>
<dbReference type="PANTHER" id="PTHR10412:SF11">
    <property type="entry name" value="MANNOSYL-OLIGOSACCHARIDE GLUCOSIDASE"/>
    <property type="match status" value="1"/>
</dbReference>
<name>A0ABS5JCJ7_9BACT</name>
<dbReference type="Proteomes" id="UP000676386">
    <property type="component" value="Unassembled WGS sequence"/>
</dbReference>
<dbReference type="InterPro" id="IPR012341">
    <property type="entry name" value="6hp_glycosidase-like_sf"/>
</dbReference>
<organism evidence="6 7">
    <name type="scientific">Chitinophaga hostae</name>
    <dbReference type="NCBI Taxonomy" id="2831022"/>
    <lineage>
        <taxon>Bacteria</taxon>
        <taxon>Pseudomonadati</taxon>
        <taxon>Bacteroidota</taxon>
        <taxon>Chitinophagia</taxon>
        <taxon>Chitinophagales</taxon>
        <taxon>Chitinophagaceae</taxon>
        <taxon>Chitinophaga</taxon>
    </lineage>
</organism>
<dbReference type="Pfam" id="PF22422">
    <property type="entry name" value="MGH1-like_GH"/>
    <property type="match status" value="1"/>
</dbReference>
<keyword evidence="2" id="KW-0378">Hydrolase</keyword>
<sequence>MKIIAGFIFCLTWLLAANSYAQHFNIQQLNGSHDLRLPSWGPYSKRYAGISHIPDMASGMRFDFSVLPGYYRNKLLVPNVRFESSYFPWNVKNDLSTITYRYELEWKDQVYTDVTYTLIDTAAVLVSVHCVNNTALPQLLSLNLVASMEYPENYGIQTLKYGDGTQWYNAVDYRSISYAVKQPNTDLVYDGWMRGEVRSSRLINGRGIGGGFGRQQGDKITYEVNTPTGDKKARILFIYTMKGGKESVVQLSGLANQKVVFKPADSLAVLDVPFEATHNNSRLLTLTSLGGGDILLNGFVVTTDQSREPFTIVPAPMLKMPVSEENLPDRSLLLKYQDVPLYYGITWDTALFKIRSIQNDELDIFLRNETHNHVAKVLTGNMKGDYANIFIRPVSVEPYSDQTCTALLTCGTRDAVMAALKKSSPLKTHFAAQLKDTIPEEKGILPKGQPYLFSQRMLKSALLSNVVYPVYTQNQYIKHFTPGKWWNSLYTWDLGFVALGLSTVNRELATDCINAYVTPPGSQSAFIHHGTPLPVQVYAFLELWNQTQSQELLSYFYPRLKQYYEFLVGRYGSSSTNVLQSGLLKTWDYFYNSGGWDDYPPQVGVHHQHLEKQVTPVVTTAHIIRVAKILRMAARALNSRSDLKIYDNDISKFTAALQRYSWDAKSGYYSYVMHDSTGHATGFFNDPASGANFNMGLDGAYPLISGICTASQQETLINKIFSSKHMWSPSGITVVDQSAPYYRSDGYWNGAVWMPHQWFVWKTMLDMDSSDLAYKIASTGLDVYKRETDASYYTFEHFLAASGRGAGWHQFSGLSTPVLSWFTAYYKTGTITPGFEIWINGQSFNNDYTSYKANISFDQATPPHKRTVLAGMNPAFDYQVQFNGKPVEVKRLQKGVLQISLPAANGNGTLVISRDGDVSRR</sequence>